<keyword evidence="4 6" id="KW-0472">Membrane</keyword>
<feature type="transmembrane region" description="Helical" evidence="6">
    <location>
        <begin position="181"/>
        <end position="204"/>
    </location>
</feature>
<feature type="transmembrane region" description="Helical" evidence="6">
    <location>
        <begin position="156"/>
        <end position="175"/>
    </location>
</feature>
<reference evidence="7" key="2">
    <citation type="submission" date="2022-06" db="UniProtKB">
        <authorList>
            <consortium name="EnsemblMetazoa"/>
        </authorList>
    </citation>
    <scope>IDENTIFICATION</scope>
    <source>
        <strain evidence="7">DF5081</strain>
    </source>
</reference>
<feature type="transmembrane region" description="Helical" evidence="6">
    <location>
        <begin position="216"/>
        <end position="234"/>
    </location>
</feature>
<evidence type="ECO:0000256" key="4">
    <source>
        <dbReference type="ARBA" id="ARBA00023136"/>
    </source>
</evidence>
<reference evidence="8" key="1">
    <citation type="submission" date="2010-08" db="EMBL/GenBank/DDBJ databases">
        <authorList>
            <consortium name="Caenorhabditis japonica Sequencing Consortium"/>
            <person name="Wilson R.K."/>
        </authorList>
    </citation>
    <scope>NUCLEOTIDE SEQUENCE [LARGE SCALE GENOMIC DNA]</scope>
    <source>
        <strain evidence="8">DF5081</strain>
    </source>
</reference>
<feature type="transmembrane region" description="Helical" evidence="6">
    <location>
        <begin position="83"/>
        <end position="102"/>
    </location>
</feature>
<keyword evidence="8" id="KW-1185">Reference proteome</keyword>
<organism evidence="7 8">
    <name type="scientific">Caenorhabditis japonica</name>
    <dbReference type="NCBI Taxonomy" id="281687"/>
    <lineage>
        <taxon>Eukaryota</taxon>
        <taxon>Metazoa</taxon>
        <taxon>Ecdysozoa</taxon>
        <taxon>Nematoda</taxon>
        <taxon>Chromadorea</taxon>
        <taxon>Rhabditida</taxon>
        <taxon>Rhabditina</taxon>
        <taxon>Rhabditomorpha</taxon>
        <taxon>Rhabditoidea</taxon>
        <taxon>Rhabditidae</taxon>
        <taxon>Peloderinae</taxon>
        <taxon>Caenorhabditis</taxon>
    </lineage>
</organism>
<keyword evidence="2 6" id="KW-0812">Transmembrane</keyword>
<protein>
    <submittedName>
        <fullName evidence="7">Uncharacterized protein</fullName>
    </submittedName>
</protein>
<dbReference type="InterPro" id="IPR051068">
    <property type="entry name" value="MFS_Domain-Containing_Protein"/>
</dbReference>
<dbReference type="Proteomes" id="UP000005237">
    <property type="component" value="Unassembled WGS sequence"/>
</dbReference>
<evidence type="ECO:0000313" key="8">
    <source>
        <dbReference type="Proteomes" id="UP000005237"/>
    </source>
</evidence>
<dbReference type="AlphaFoldDB" id="A0A8R1IGU5"/>
<keyword evidence="3 6" id="KW-1133">Transmembrane helix</keyword>
<dbReference type="GO" id="GO:0005765">
    <property type="term" value="C:lysosomal membrane"/>
    <property type="evidence" value="ECO:0007669"/>
    <property type="project" value="TreeGrafter"/>
</dbReference>
<sequence>MAAAPHAAGSPPAQCFTAADEQLSISLTVAMGVATAPSYSSSVDENENQPPKKPTPTISIGKFSLSEETESGSASDLESETDWHAVVIASVVTFIAAIENTVVGMSEWPYMNQIDKEANAQFFGNATAASKLFHAISALLFAVWCQRKQSFRLPLIFGRIVAFLACILYLCVEMFTDGRRYVMAVCYVLFGVASSSSTILRAYVAAISHTNDRPQAYSGLQAAIMVSIIEYYVLTNDWCRRRSDVAQYFTAVSQRILRNSEKLRNIGASSAPVVREQYSCIAVFAYF</sequence>
<dbReference type="EnsemblMetazoa" id="CJA31905a.1">
    <property type="protein sequence ID" value="CJA31905a.1"/>
    <property type="gene ID" value="WBGene00207752"/>
</dbReference>
<accession>A0A8R1IGU5</accession>
<feature type="region of interest" description="Disordered" evidence="5">
    <location>
        <begin position="38"/>
        <end position="60"/>
    </location>
</feature>
<comment type="subcellular location">
    <subcellularLocation>
        <location evidence="1">Membrane</location>
        <topology evidence="1">Multi-pass membrane protein</topology>
    </subcellularLocation>
</comment>
<evidence type="ECO:0000256" key="2">
    <source>
        <dbReference type="ARBA" id="ARBA00022692"/>
    </source>
</evidence>
<dbReference type="InterPro" id="IPR036259">
    <property type="entry name" value="MFS_trans_sf"/>
</dbReference>
<dbReference type="PANTHER" id="PTHR23510:SF73">
    <property type="entry name" value="MFS DOMAIN-CONTAINING PROTEIN"/>
    <property type="match status" value="1"/>
</dbReference>
<evidence type="ECO:0000313" key="7">
    <source>
        <dbReference type="EnsemblMetazoa" id="CJA31905a.1"/>
    </source>
</evidence>
<evidence type="ECO:0000256" key="6">
    <source>
        <dbReference type="SAM" id="Phobius"/>
    </source>
</evidence>
<proteinExistence type="predicted"/>
<evidence type="ECO:0000256" key="3">
    <source>
        <dbReference type="ARBA" id="ARBA00022989"/>
    </source>
</evidence>
<name>A0A8R1IGU5_CAEJA</name>
<dbReference type="SUPFAM" id="SSF103473">
    <property type="entry name" value="MFS general substrate transporter"/>
    <property type="match status" value="1"/>
</dbReference>
<feature type="transmembrane region" description="Helical" evidence="6">
    <location>
        <begin position="122"/>
        <end position="144"/>
    </location>
</feature>
<evidence type="ECO:0000256" key="5">
    <source>
        <dbReference type="SAM" id="MobiDB-lite"/>
    </source>
</evidence>
<evidence type="ECO:0000256" key="1">
    <source>
        <dbReference type="ARBA" id="ARBA00004141"/>
    </source>
</evidence>
<dbReference type="PANTHER" id="PTHR23510">
    <property type="entry name" value="INNER MEMBRANE TRANSPORT PROTEIN YAJR"/>
    <property type="match status" value="1"/>
</dbReference>
<dbReference type="Gene3D" id="1.20.1250.20">
    <property type="entry name" value="MFS general substrate transporter like domains"/>
    <property type="match status" value="1"/>
</dbReference>